<dbReference type="Proteomes" id="UP000276133">
    <property type="component" value="Unassembled WGS sequence"/>
</dbReference>
<proteinExistence type="predicted"/>
<dbReference type="AlphaFoldDB" id="A0A3M7SJV3"/>
<accession>A0A3M7SJV3</accession>
<gene>
    <name evidence="1" type="ORF">BpHYR1_032719</name>
</gene>
<keyword evidence="2" id="KW-1185">Reference proteome</keyword>
<organism evidence="1 2">
    <name type="scientific">Brachionus plicatilis</name>
    <name type="common">Marine rotifer</name>
    <name type="synonym">Brachionus muelleri</name>
    <dbReference type="NCBI Taxonomy" id="10195"/>
    <lineage>
        <taxon>Eukaryota</taxon>
        <taxon>Metazoa</taxon>
        <taxon>Spiralia</taxon>
        <taxon>Gnathifera</taxon>
        <taxon>Rotifera</taxon>
        <taxon>Eurotatoria</taxon>
        <taxon>Monogononta</taxon>
        <taxon>Pseudotrocha</taxon>
        <taxon>Ploima</taxon>
        <taxon>Brachionidae</taxon>
        <taxon>Brachionus</taxon>
    </lineage>
</organism>
<dbReference type="EMBL" id="REGN01001272">
    <property type="protein sequence ID" value="RNA35907.1"/>
    <property type="molecule type" value="Genomic_DNA"/>
</dbReference>
<comment type="caution">
    <text evidence="1">The sequence shown here is derived from an EMBL/GenBank/DDBJ whole genome shotgun (WGS) entry which is preliminary data.</text>
</comment>
<name>A0A3M7SJV3_BRAPC</name>
<sequence>MSLSILVDNGEALISFSCTFLSNGSDLTQRNFFIFGKQFLPYSKIEKIYESFEAKNNQRKWNDIIPTDSKSSFEFNLVNKYGCCLVGHKI</sequence>
<protein>
    <submittedName>
        <fullName evidence="1">Uncharacterized protein</fullName>
    </submittedName>
</protein>
<evidence type="ECO:0000313" key="2">
    <source>
        <dbReference type="Proteomes" id="UP000276133"/>
    </source>
</evidence>
<reference evidence="1 2" key="1">
    <citation type="journal article" date="2018" name="Sci. Rep.">
        <title>Genomic signatures of local adaptation to the degree of environmental predictability in rotifers.</title>
        <authorList>
            <person name="Franch-Gras L."/>
            <person name="Hahn C."/>
            <person name="Garcia-Roger E.M."/>
            <person name="Carmona M.J."/>
            <person name="Serra M."/>
            <person name="Gomez A."/>
        </authorList>
    </citation>
    <scope>NUCLEOTIDE SEQUENCE [LARGE SCALE GENOMIC DNA]</scope>
    <source>
        <strain evidence="1">HYR1</strain>
    </source>
</reference>
<evidence type="ECO:0000313" key="1">
    <source>
        <dbReference type="EMBL" id="RNA35907.1"/>
    </source>
</evidence>